<organism evidence="14 15">
    <name type="scientific">Roseateles subflavus</name>
    <dbReference type="NCBI Taxonomy" id="3053353"/>
    <lineage>
        <taxon>Bacteria</taxon>
        <taxon>Pseudomonadati</taxon>
        <taxon>Pseudomonadota</taxon>
        <taxon>Betaproteobacteria</taxon>
        <taxon>Burkholderiales</taxon>
        <taxon>Sphaerotilaceae</taxon>
        <taxon>Roseateles</taxon>
    </lineage>
</organism>
<comment type="subcellular location">
    <subcellularLocation>
        <location evidence="2">Membrane</location>
    </subcellularLocation>
</comment>
<dbReference type="InterPro" id="IPR003594">
    <property type="entry name" value="HATPase_dom"/>
</dbReference>
<evidence type="ECO:0000259" key="13">
    <source>
        <dbReference type="PROSITE" id="PS50885"/>
    </source>
</evidence>
<reference evidence="14 15" key="1">
    <citation type="submission" date="2023-06" db="EMBL/GenBank/DDBJ databases">
        <title>Pelomonas sp. APW6 16S ribosomal RNA gene genome sequencing and assembly.</title>
        <authorList>
            <person name="Woo H."/>
        </authorList>
    </citation>
    <scope>NUCLEOTIDE SEQUENCE [LARGE SCALE GENOMIC DNA]</scope>
    <source>
        <strain evidence="14 15">APW6</strain>
    </source>
</reference>
<dbReference type="EC" id="2.7.13.3" evidence="3"/>
<keyword evidence="6 11" id="KW-0812">Transmembrane</keyword>
<keyword evidence="7 14" id="KW-0418">Kinase</keyword>
<evidence type="ECO:0000313" key="14">
    <source>
        <dbReference type="EMBL" id="MDL5034686.1"/>
    </source>
</evidence>
<evidence type="ECO:0000256" key="3">
    <source>
        <dbReference type="ARBA" id="ARBA00012438"/>
    </source>
</evidence>
<evidence type="ECO:0000259" key="12">
    <source>
        <dbReference type="PROSITE" id="PS50109"/>
    </source>
</evidence>
<evidence type="ECO:0000256" key="1">
    <source>
        <dbReference type="ARBA" id="ARBA00000085"/>
    </source>
</evidence>
<evidence type="ECO:0000256" key="9">
    <source>
        <dbReference type="ARBA" id="ARBA00023012"/>
    </source>
</evidence>
<dbReference type="InterPro" id="IPR050428">
    <property type="entry name" value="TCS_sensor_his_kinase"/>
</dbReference>
<dbReference type="Proteomes" id="UP001238603">
    <property type="component" value="Unassembled WGS sequence"/>
</dbReference>
<comment type="catalytic activity">
    <reaction evidence="1">
        <text>ATP + protein L-histidine = ADP + protein N-phospho-L-histidine.</text>
        <dbReference type="EC" id="2.7.13.3"/>
    </reaction>
</comment>
<feature type="domain" description="HAMP" evidence="13">
    <location>
        <begin position="201"/>
        <end position="252"/>
    </location>
</feature>
<name>A0ABT7LP82_9BURK</name>
<keyword evidence="5 14" id="KW-0808">Transferase</keyword>
<keyword evidence="10 11" id="KW-0472">Membrane</keyword>
<feature type="transmembrane region" description="Helical" evidence="11">
    <location>
        <begin position="180"/>
        <end position="202"/>
    </location>
</feature>
<accession>A0ABT7LP82</accession>
<gene>
    <name evidence="14" type="ORF">QRD43_22475</name>
</gene>
<evidence type="ECO:0000256" key="4">
    <source>
        <dbReference type="ARBA" id="ARBA00022553"/>
    </source>
</evidence>
<protein>
    <recommendedName>
        <fullName evidence="3">histidine kinase</fullName>
        <ecNumber evidence="3">2.7.13.3</ecNumber>
    </recommendedName>
</protein>
<keyword evidence="4" id="KW-0597">Phosphoprotein</keyword>
<dbReference type="PANTHER" id="PTHR45436:SF5">
    <property type="entry name" value="SENSOR HISTIDINE KINASE TRCS"/>
    <property type="match status" value="1"/>
</dbReference>
<evidence type="ECO:0000256" key="7">
    <source>
        <dbReference type="ARBA" id="ARBA00022777"/>
    </source>
</evidence>
<dbReference type="Gene3D" id="3.30.565.10">
    <property type="entry name" value="Histidine kinase-like ATPase, C-terminal domain"/>
    <property type="match status" value="1"/>
</dbReference>
<dbReference type="Gene3D" id="1.10.287.130">
    <property type="match status" value="1"/>
</dbReference>
<dbReference type="InterPro" id="IPR004358">
    <property type="entry name" value="Sig_transdc_His_kin-like_C"/>
</dbReference>
<dbReference type="SMART" id="SM00387">
    <property type="entry name" value="HATPase_c"/>
    <property type="match status" value="1"/>
</dbReference>
<keyword evidence="8 11" id="KW-1133">Transmembrane helix</keyword>
<dbReference type="InterPro" id="IPR003660">
    <property type="entry name" value="HAMP_dom"/>
</dbReference>
<keyword evidence="15" id="KW-1185">Reference proteome</keyword>
<dbReference type="InterPro" id="IPR036890">
    <property type="entry name" value="HATPase_C_sf"/>
</dbReference>
<evidence type="ECO:0000256" key="2">
    <source>
        <dbReference type="ARBA" id="ARBA00004370"/>
    </source>
</evidence>
<dbReference type="SUPFAM" id="SSF55874">
    <property type="entry name" value="ATPase domain of HSP90 chaperone/DNA topoisomerase II/histidine kinase"/>
    <property type="match status" value="1"/>
</dbReference>
<evidence type="ECO:0000256" key="11">
    <source>
        <dbReference type="SAM" id="Phobius"/>
    </source>
</evidence>
<sequence>MSRPVAPVLTSLRSLKQRLLLLTLVTAGLTLVAAGVMLSAIFRDHVRQQFIERQSAELDQILAHLEVDAQGRPVLDAGSLSDPRWTRPRSGLYWQVDAGGLGGQAGLLRSRSLWDEQLTAPQDLPGDGELHVHEVSGPGEVPLLLIERRLRLDSAPVPWRVMVAAETAPLVQAAERFNRALGAALLGLLLLLVTGALLQVAVGLAPLGRLREALAALRDGRTRHLDGRWPEEVQPLVDDLNGVLDRQAAMLERARAQAGNLAHALKTPLTVMAQGAAAAQASSPSANQAVQTLAPLVSEQVQLARRHIDWHLARSRAAAAVGIVGLQAPLRSGVEGLVRVMQRVHAARGVSMTVEADADLVFAGEAQDLQEMLGNLLDNACKAARQRVVVHAVRAGRQLRVTVDDDGPGIPADRQAEALRRGARLDESTPGSGLGLAIVQELAALYGGSLALGSSALGGLQATLVLPAA</sequence>
<comment type="caution">
    <text evidence="14">The sequence shown here is derived from an EMBL/GenBank/DDBJ whole genome shotgun (WGS) entry which is preliminary data.</text>
</comment>
<evidence type="ECO:0000256" key="5">
    <source>
        <dbReference type="ARBA" id="ARBA00022679"/>
    </source>
</evidence>
<dbReference type="GO" id="GO:0004673">
    <property type="term" value="F:protein histidine kinase activity"/>
    <property type="evidence" value="ECO:0007669"/>
    <property type="project" value="UniProtKB-EC"/>
</dbReference>
<dbReference type="SUPFAM" id="SSF47384">
    <property type="entry name" value="Homodimeric domain of signal transducing histidine kinase"/>
    <property type="match status" value="1"/>
</dbReference>
<feature type="transmembrane region" description="Helical" evidence="11">
    <location>
        <begin position="20"/>
        <end position="42"/>
    </location>
</feature>
<evidence type="ECO:0000256" key="8">
    <source>
        <dbReference type="ARBA" id="ARBA00022989"/>
    </source>
</evidence>
<dbReference type="InterPro" id="IPR036097">
    <property type="entry name" value="HisK_dim/P_sf"/>
</dbReference>
<dbReference type="PROSITE" id="PS50885">
    <property type="entry name" value="HAMP"/>
    <property type="match status" value="1"/>
</dbReference>
<dbReference type="EMBL" id="JASVDS010000011">
    <property type="protein sequence ID" value="MDL5034686.1"/>
    <property type="molecule type" value="Genomic_DNA"/>
</dbReference>
<evidence type="ECO:0000256" key="10">
    <source>
        <dbReference type="ARBA" id="ARBA00023136"/>
    </source>
</evidence>
<proteinExistence type="predicted"/>
<feature type="domain" description="Histidine kinase" evidence="12">
    <location>
        <begin position="260"/>
        <end position="469"/>
    </location>
</feature>
<dbReference type="Pfam" id="PF02518">
    <property type="entry name" value="HATPase_c"/>
    <property type="match status" value="1"/>
</dbReference>
<dbReference type="PRINTS" id="PR00344">
    <property type="entry name" value="BCTRLSENSOR"/>
</dbReference>
<dbReference type="RefSeq" id="WP_285984761.1">
    <property type="nucleotide sequence ID" value="NZ_JASVDS010000011.1"/>
</dbReference>
<dbReference type="InterPro" id="IPR005467">
    <property type="entry name" value="His_kinase_dom"/>
</dbReference>
<dbReference type="PANTHER" id="PTHR45436">
    <property type="entry name" value="SENSOR HISTIDINE KINASE YKOH"/>
    <property type="match status" value="1"/>
</dbReference>
<dbReference type="PROSITE" id="PS50109">
    <property type="entry name" value="HIS_KIN"/>
    <property type="match status" value="1"/>
</dbReference>
<keyword evidence="9" id="KW-0902">Two-component regulatory system</keyword>
<evidence type="ECO:0000313" key="15">
    <source>
        <dbReference type="Proteomes" id="UP001238603"/>
    </source>
</evidence>
<evidence type="ECO:0000256" key="6">
    <source>
        <dbReference type="ARBA" id="ARBA00022692"/>
    </source>
</evidence>